<feature type="transmembrane region" description="Helical" evidence="1">
    <location>
        <begin position="29"/>
        <end position="48"/>
    </location>
</feature>
<sequence>MRWLLLLIVLICIVYYISREHFSLQPDQIFILSLFGFVCVMTVITMLGKRYITSS</sequence>
<reference evidence="2" key="1">
    <citation type="journal article" date="2020" name="Nature">
        <title>Giant virus diversity and host interactions through global metagenomics.</title>
        <authorList>
            <person name="Schulz F."/>
            <person name="Roux S."/>
            <person name="Paez-Espino D."/>
            <person name="Jungbluth S."/>
            <person name="Walsh D.A."/>
            <person name="Denef V.J."/>
            <person name="McMahon K.D."/>
            <person name="Konstantinidis K.T."/>
            <person name="Eloe-Fadrosh E.A."/>
            <person name="Kyrpides N.C."/>
            <person name="Woyke T."/>
        </authorList>
    </citation>
    <scope>NUCLEOTIDE SEQUENCE</scope>
    <source>
        <strain evidence="2">GVMAG-M-3300009185-7</strain>
    </source>
</reference>
<keyword evidence="1" id="KW-0812">Transmembrane</keyword>
<dbReference type="EMBL" id="MN739050">
    <property type="protein sequence ID" value="QHS86048.1"/>
    <property type="molecule type" value="Genomic_DNA"/>
</dbReference>
<keyword evidence="1" id="KW-1133">Transmembrane helix</keyword>
<name>A0A6C0B3D9_9ZZZZ</name>
<evidence type="ECO:0000256" key="1">
    <source>
        <dbReference type="SAM" id="Phobius"/>
    </source>
</evidence>
<dbReference type="AlphaFoldDB" id="A0A6C0B3D9"/>
<keyword evidence="1" id="KW-0472">Membrane</keyword>
<evidence type="ECO:0000313" key="2">
    <source>
        <dbReference type="EMBL" id="QHS86048.1"/>
    </source>
</evidence>
<organism evidence="2">
    <name type="scientific">viral metagenome</name>
    <dbReference type="NCBI Taxonomy" id="1070528"/>
    <lineage>
        <taxon>unclassified sequences</taxon>
        <taxon>metagenomes</taxon>
        <taxon>organismal metagenomes</taxon>
    </lineage>
</organism>
<accession>A0A6C0B3D9</accession>
<proteinExistence type="predicted"/>
<protein>
    <submittedName>
        <fullName evidence="2">Uncharacterized protein</fullName>
    </submittedName>
</protein>